<dbReference type="EMBL" id="JACHXF010000017">
    <property type="protein sequence ID" value="MBB3099097.1"/>
    <property type="molecule type" value="Genomic_DNA"/>
</dbReference>
<reference evidence="1 2" key="1">
    <citation type="submission" date="2020-08" db="EMBL/GenBank/DDBJ databases">
        <title>Genomic Encyclopedia of Type Strains, Phase III (KMG-III): the genomes of soil and plant-associated and newly described type strains.</title>
        <authorList>
            <person name="Whitman W."/>
        </authorList>
    </citation>
    <scope>NUCLEOTIDE SEQUENCE [LARGE SCALE GENOMIC DNA]</scope>
    <source>
        <strain evidence="1 2">CECT 3287</strain>
    </source>
</reference>
<evidence type="ECO:0000313" key="1">
    <source>
        <dbReference type="EMBL" id="MBB3099097.1"/>
    </source>
</evidence>
<dbReference type="RefSeq" id="WP_183225172.1">
    <property type="nucleotide sequence ID" value="NZ_BMPW01000020.1"/>
</dbReference>
<dbReference type="AlphaFoldDB" id="A0A7W5AN32"/>
<evidence type="ECO:0000313" key="2">
    <source>
        <dbReference type="Proteomes" id="UP000590749"/>
    </source>
</evidence>
<accession>A0A7W5AN32</accession>
<comment type="caution">
    <text evidence="1">The sequence shown here is derived from an EMBL/GenBank/DDBJ whole genome shotgun (WGS) entry which is preliminary data.</text>
</comment>
<keyword evidence="2" id="KW-1185">Reference proteome</keyword>
<gene>
    <name evidence="1" type="ORF">FHR83_006803</name>
</gene>
<organism evidence="1 2">
    <name type="scientific">Actinoplanes campanulatus</name>
    <dbReference type="NCBI Taxonomy" id="113559"/>
    <lineage>
        <taxon>Bacteria</taxon>
        <taxon>Bacillati</taxon>
        <taxon>Actinomycetota</taxon>
        <taxon>Actinomycetes</taxon>
        <taxon>Micromonosporales</taxon>
        <taxon>Micromonosporaceae</taxon>
        <taxon>Actinoplanes</taxon>
    </lineage>
</organism>
<dbReference type="Proteomes" id="UP000590749">
    <property type="component" value="Unassembled WGS sequence"/>
</dbReference>
<protein>
    <submittedName>
        <fullName evidence="1">Uncharacterized protein</fullName>
    </submittedName>
</protein>
<name>A0A7W5AN32_9ACTN</name>
<sequence>MSAALWQVVGTGLDGVTRHGTYPTQREAEDAAAELANLLDDNDLTEYYAEPAEETL</sequence>
<proteinExistence type="predicted"/>